<dbReference type="Proteomes" id="UP000176996">
    <property type="component" value="Unassembled WGS sequence"/>
</dbReference>
<evidence type="ECO:0000256" key="2">
    <source>
        <dbReference type="ARBA" id="ARBA00013855"/>
    </source>
</evidence>
<feature type="domain" description="Rod shape-determining protein MreC beta-barrel core" evidence="6">
    <location>
        <begin position="98"/>
        <end position="243"/>
    </location>
</feature>
<accession>A0A1F6BVK7</accession>
<dbReference type="Gene3D" id="2.40.10.350">
    <property type="entry name" value="Rod shape-determining protein MreC, domain 2"/>
    <property type="match status" value="1"/>
</dbReference>
<feature type="transmembrane region" description="Helical" evidence="5">
    <location>
        <begin position="6"/>
        <end position="25"/>
    </location>
</feature>
<dbReference type="PANTHER" id="PTHR34138:SF1">
    <property type="entry name" value="CELL SHAPE-DETERMINING PROTEIN MREC"/>
    <property type="match status" value="1"/>
</dbReference>
<keyword evidence="5" id="KW-0472">Membrane</keyword>
<dbReference type="EMBL" id="MFKK01000015">
    <property type="protein sequence ID" value="OGG40985.1"/>
    <property type="molecule type" value="Genomic_DNA"/>
</dbReference>
<keyword evidence="5" id="KW-1133">Transmembrane helix</keyword>
<evidence type="ECO:0000313" key="8">
    <source>
        <dbReference type="Proteomes" id="UP000176996"/>
    </source>
</evidence>
<dbReference type="Pfam" id="PF04085">
    <property type="entry name" value="MreC"/>
    <property type="match status" value="1"/>
</dbReference>
<sequence length="247" mass="28026">MRSFGSYLALVFVLFAVFGAVFFHARIFDFLSRARLLARSFSDQSFRYEKTLQLEVERDLLRNEVAIFKNRALSKDDVLSGSQYTSAPLYSLYPYQDKSLLVIEFGSSDGARLGSPVFAFPRVLLGEISSVRDTQSEVKTIFDTRWVSSVVIEPDPKRPLTERREEEPARGVLKGGLSPHVELVPKYAFVEEGDLVINTSPKFPYGTILGIVEKAELGGENFWSRIVVRPFFELDDIYRVFVLASFP</sequence>
<protein>
    <recommendedName>
        <fullName evidence="2">Cell shape-determining protein MreC</fullName>
    </recommendedName>
    <alternativeName>
        <fullName evidence="4">Cell shape protein MreC</fullName>
    </alternativeName>
</protein>
<proteinExistence type="inferred from homology"/>
<evidence type="ECO:0000313" key="7">
    <source>
        <dbReference type="EMBL" id="OGG40985.1"/>
    </source>
</evidence>
<dbReference type="STRING" id="1798471.A3A21_01295"/>
<comment type="caution">
    <text evidence="7">The sequence shown here is derived from an EMBL/GenBank/DDBJ whole genome shotgun (WGS) entry which is preliminary data.</text>
</comment>
<dbReference type="PANTHER" id="PTHR34138">
    <property type="entry name" value="CELL SHAPE-DETERMINING PROTEIN MREC"/>
    <property type="match status" value="1"/>
</dbReference>
<dbReference type="InterPro" id="IPR042175">
    <property type="entry name" value="Cell/Rod_MreC_2"/>
</dbReference>
<evidence type="ECO:0000256" key="1">
    <source>
        <dbReference type="ARBA" id="ARBA00009369"/>
    </source>
</evidence>
<dbReference type="GO" id="GO:0005886">
    <property type="term" value="C:plasma membrane"/>
    <property type="evidence" value="ECO:0007669"/>
    <property type="project" value="TreeGrafter"/>
</dbReference>
<organism evidence="7 8">
    <name type="scientific">Candidatus Jorgensenbacteria bacterium RIFCSPLOWO2_01_FULL_45_25b</name>
    <dbReference type="NCBI Taxonomy" id="1798471"/>
    <lineage>
        <taxon>Bacteria</taxon>
        <taxon>Candidatus Joergenseniibacteriota</taxon>
    </lineage>
</organism>
<keyword evidence="3" id="KW-0133">Cell shape</keyword>
<dbReference type="AlphaFoldDB" id="A0A1F6BVK7"/>
<dbReference type="Gene3D" id="2.40.10.340">
    <property type="entry name" value="Rod shape-determining protein MreC, domain 1"/>
    <property type="match status" value="1"/>
</dbReference>
<evidence type="ECO:0000256" key="4">
    <source>
        <dbReference type="ARBA" id="ARBA00032089"/>
    </source>
</evidence>
<evidence type="ECO:0000259" key="6">
    <source>
        <dbReference type="Pfam" id="PF04085"/>
    </source>
</evidence>
<reference evidence="7 8" key="1">
    <citation type="journal article" date="2016" name="Nat. Commun.">
        <title>Thousands of microbial genomes shed light on interconnected biogeochemical processes in an aquifer system.</title>
        <authorList>
            <person name="Anantharaman K."/>
            <person name="Brown C.T."/>
            <person name="Hug L.A."/>
            <person name="Sharon I."/>
            <person name="Castelle C.J."/>
            <person name="Probst A.J."/>
            <person name="Thomas B.C."/>
            <person name="Singh A."/>
            <person name="Wilkins M.J."/>
            <person name="Karaoz U."/>
            <person name="Brodie E.L."/>
            <person name="Williams K.H."/>
            <person name="Hubbard S.S."/>
            <person name="Banfield J.F."/>
        </authorList>
    </citation>
    <scope>NUCLEOTIDE SEQUENCE [LARGE SCALE GENOMIC DNA]</scope>
</reference>
<dbReference type="InterPro" id="IPR007221">
    <property type="entry name" value="MreC"/>
</dbReference>
<dbReference type="InterPro" id="IPR042177">
    <property type="entry name" value="Cell/Rod_1"/>
</dbReference>
<evidence type="ECO:0000256" key="5">
    <source>
        <dbReference type="SAM" id="Phobius"/>
    </source>
</evidence>
<dbReference type="InterPro" id="IPR055342">
    <property type="entry name" value="MreC_beta-barrel_core"/>
</dbReference>
<keyword evidence="5" id="KW-0812">Transmembrane</keyword>
<comment type="similarity">
    <text evidence="1">Belongs to the MreC family.</text>
</comment>
<dbReference type="GO" id="GO:0008360">
    <property type="term" value="P:regulation of cell shape"/>
    <property type="evidence" value="ECO:0007669"/>
    <property type="project" value="UniProtKB-KW"/>
</dbReference>
<evidence type="ECO:0000256" key="3">
    <source>
        <dbReference type="ARBA" id="ARBA00022960"/>
    </source>
</evidence>
<name>A0A1F6BVK7_9BACT</name>
<gene>
    <name evidence="7" type="ORF">A3A21_01295</name>
</gene>